<dbReference type="AlphaFoldDB" id="A0A392V1B9"/>
<evidence type="ECO:0000313" key="2">
    <source>
        <dbReference type="Proteomes" id="UP000265520"/>
    </source>
</evidence>
<dbReference type="Proteomes" id="UP000265520">
    <property type="component" value="Unassembled WGS sequence"/>
</dbReference>
<dbReference type="EMBL" id="LXQA011034782">
    <property type="protein sequence ID" value="MCI82094.1"/>
    <property type="molecule type" value="Genomic_DNA"/>
</dbReference>
<organism evidence="1 2">
    <name type="scientific">Trifolium medium</name>
    <dbReference type="NCBI Taxonomy" id="97028"/>
    <lineage>
        <taxon>Eukaryota</taxon>
        <taxon>Viridiplantae</taxon>
        <taxon>Streptophyta</taxon>
        <taxon>Embryophyta</taxon>
        <taxon>Tracheophyta</taxon>
        <taxon>Spermatophyta</taxon>
        <taxon>Magnoliopsida</taxon>
        <taxon>eudicotyledons</taxon>
        <taxon>Gunneridae</taxon>
        <taxon>Pentapetalae</taxon>
        <taxon>rosids</taxon>
        <taxon>fabids</taxon>
        <taxon>Fabales</taxon>
        <taxon>Fabaceae</taxon>
        <taxon>Papilionoideae</taxon>
        <taxon>50 kb inversion clade</taxon>
        <taxon>NPAAA clade</taxon>
        <taxon>Hologalegina</taxon>
        <taxon>IRL clade</taxon>
        <taxon>Trifolieae</taxon>
        <taxon>Trifolium</taxon>
    </lineage>
</organism>
<name>A0A392V1B9_9FABA</name>
<proteinExistence type="predicted"/>
<reference evidence="1 2" key="1">
    <citation type="journal article" date="2018" name="Front. Plant Sci.">
        <title>Red Clover (Trifolium pratense) and Zigzag Clover (T. medium) - A Picture of Genomic Similarities and Differences.</title>
        <authorList>
            <person name="Dluhosova J."/>
            <person name="Istvanek J."/>
            <person name="Nedelnik J."/>
            <person name="Repkova J."/>
        </authorList>
    </citation>
    <scope>NUCLEOTIDE SEQUENCE [LARGE SCALE GENOMIC DNA]</scope>
    <source>
        <strain evidence="2">cv. 10/8</strain>
        <tissue evidence="1">Leaf</tissue>
    </source>
</reference>
<accession>A0A392V1B9</accession>
<keyword evidence="2" id="KW-1185">Reference proteome</keyword>
<comment type="caution">
    <text evidence="1">The sequence shown here is derived from an EMBL/GenBank/DDBJ whole genome shotgun (WGS) entry which is preliminary data.</text>
</comment>
<evidence type="ECO:0000313" key="1">
    <source>
        <dbReference type="EMBL" id="MCI82094.1"/>
    </source>
</evidence>
<sequence length="63" mass="6560">EILLSPLTLAPIPEQEASSVEVDDSSDWVVDSPEEIGSGTDHTLTSDGEGLCRVGKGGYCGCH</sequence>
<feature type="non-terminal residue" evidence="1">
    <location>
        <position position="1"/>
    </location>
</feature>
<protein>
    <submittedName>
        <fullName evidence="1">Uncharacterized protein</fullName>
    </submittedName>
</protein>